<dbReference type="EMBL" id="BGPR01000060">
    <property type="protein sequence ID" value="GBL88521.1"/>
    <property type="molecule type" value="Genomic_DNA"/>
</dbReference>
<gene>
    <name evidence="1" type="ORF">AVEN_159106_1</name>
</gene>
<accession>A0A4Y2B7Z7</accession>
<comment type="caution">
    <text evidence="1">The sequence shown here is derived from an EMBL/GenBank/DDBJ whole genome shotgun (WGS) entry which is preliminary data.</text>
</comment>
<dbReference type="Proteomes" id="UP000499080">
    <property type="component" value="Unassembled WGS sequence"/>
</dbReference>
<dbReference type="AlphaFoldDB" id="A0A4Y2B7Z7"/>
<protein>
    <submittedName>
        <fullName evidence="1">Uncharacterized protein</fullName>
    </submittedName>
</protein>
<sequence>MKRMTPKLAPLFKLSYHTSERTFVLLRMISRIAGPHTRRIFSGIIFGAYNPPNPKPSPSQIAKKVAERLPFHFPQAVRGGIFAQTVSETIPAMFT</sequence>
<organism evidence="1 2">
    <name type="scientific">Araneus ventricosus</name>
    <name type="common">Orbweaver spider</name>
    <name type="synonym">Epeira ventricosa</name>
    <dbReference type="NCBI Taxonomy" id="182803"/>
    <lineage>
        <taxon>Eukaryota</taxon>
        <taxon>Metazoa</taxon>
        <taxon>Ecdysozoa</taxon>
        <taxon>Arthropoda</taxon>
        <taxon>Chelicerata</taxon>
        <taxon>Arachnida</taxon>
        <taxon>Araneae</taxon>
        <taxon>Araneomorphae</taxon>
        <taxon>Entelegynae</taxon>
        <taxon>Araneoidea</taxon>
        <taxon>Araneidae</taxon>
        <taxon>Araneus</taxon>
    </lineage>
</organism>
<reference evidence="1 2" key="1">
    <citation type="journal article" date="2019" name="Sci. Rep.">
        <title>Orb-weaving spider Araneus ventricosus genome elucidates the spidroin gene catalogue.</title>
        <authorList>
            <person name="Kono N."/>
            <person name="Nakamura H."/>
            <person name="Ohtoshi R."/>
            <person name="Moran D.A.P."/>
            <person name="Shinohara A."/>
            <person name="Yoshida Y."/>
            <person name="Fujiwara M."/>
            <person name="Mori M."/>
            <person name="Tomita M."/>
            <person name="Arakawa K."/>
        </authorList>
    </citation>
    <scope>NUCLEOTIDE SEQUENCE [LARGE SCALE GENOMIC DNA]</scope>
</reference>
<proteinExistence type="predicted"/>
<evidence type="ECO:0000313" key="2">
    <source>
        <dbReference type="Proteomes" id="UP000499080"/>
    </source>
</evidence>
<name>A0A4Y2B7Z7_ARAVE</name>
<evidence type="ECO:0000313" key="1">
    <source>
        <dbReference type="EMBL" id="GBL88521.1"/>
    </source>
</evidence>
<keyword evidence="2" id="KW-1185">Reference proteome</keyword>